<organism evidence="1 2">
    <name type="scientific">Mangrovihabitans endophyticus</name>
    <dbReference type="NCBI Taxonomy" id="1751298"/>
    <lineage>
        <taxon>Bacteria</taxon>
        <taxon>Bacillati</taxon>
        <taxon>Actinomycetota</taxon>
        <taxon>Actinomycetes</taxon>
        <taxon>Micromonosporales</taxon>
        <taxon>Micromonosporaceae</taxon>
        <taxon>Mangrovihabitans</taxon>
    </lineage>
</organism>
<dbReference type="EMBL" id="BMMX01000037">
    <property type="protein sequence ID" value="GGL11795.1"/>
    <property type="molecule type" value="Genomic_DNA"/>
</dbReference>
<dbReference type="Proteomes" id="UP000656042">
    <property type="component" value="Unassembled WGS sequence"/>
</dbReference>
<evidence type="ECO:0000313" key="2">
    <source>
        <dbReference type="Proteomes" id="UP000656042"/>
    </source>
</evidence>
<keyword evidence="2" id="KW-1185">Reference proteome</keyword>
<accession>A0A8J3C5Z1</accession>
<proteinExistence type="predicted"/>
<dbReference type="AlphaFoldDB" id="A0A8J3C5Z1"/>
<reference evidence="1" key="2">
    <citation type="submission" date="2020-09" db="EMBL/GenBank/DDBJ databases">
        <authorList>
            <person name="Sun Q."/>
            <person name="Zhou Y."/>
        </authorList>
    </citation>
    <scope>NUCLEOTIDE SEQUENCE</scope>
    <source>
        <strain evidence="1">CGMCC 4.7299</strain>
    </source>
</reference>
<reference evidence="1" key="1">
    <citation type="journal article" date="2014" name="Int. J. Syst. Evol. Microbiol.">
        <title>Complete genome sequence of Corynebacterium casei LMG S-19264T (=DSM 44701T), isolated from a smear-ripened cheese.</title>
        <authorList>
            <consortium name="US DOE Joint Genome Institute (JGI-PGF)"/>
            <person name="Walter F."/>
            <person name="Albersmeier A."/>
            <person name="Kalinowski J."/>
            <person name="Ruckert C."/>
        </authorList>
    </citation>
    <scope>NUCLEOTIDE SEQUENCE</scope>
    <source>
        <strain evidence="1">CGMCC 4.7299</strain>
    </source>
</reference>
<comment type="caution">
    <text evidence="1">The sequence shown here is derived from an EMBL/GenBank/DDBJ whole genome shotgun (WGS) entry which is preliminary data.</text>
</comment>
<evidence type="ECO:0000313" key="1">
    <source>
        <dbReference type="EMBL" id="GGL11795.1"/>
    </source>
</evidence>
<name>A0A8J3C5Z1_9ACTN</name>
<gene>
    <name evidence="1" type="ORF">GCM10012284_53160</name>
</gene>
<sequence>MPISKAVTCGNASARVLHPAAAAHAQGSGRTDGLEIIYEVEVEVEVEVQGP</sequence>
<protein>
    <submittedName>
        <fullName evidence="1">Uncharacterized protein</fullName>
    </submittedName>
</protein>